<keyword evidence="10" id="KW-0630">Potassium</keyword>
<evidence type="ECO:0000313" key="21">
    <source>
        <dbReference type="EMBL" id="OWF43263.1"/>
    </source>
</evidence>
<keyword evidence="14 18" id="KW-0472">Membrane</keyword>
<evidence type="ECO:0000256" key="10">
    <source>
        <dbReference type="ARBA" id="ARBA00022958"/>
    </source>
</evidence>
<dbReference type="EMBL" id="NEDP02005138">
    <property type="protein sequence ID" value="OWF43263.1"/>
    <property type="molecule type" value="Genomic_DNA"/>
</dbReference>
<evidence type="ECO:0000256" key="11">
    <source>
        <dbReference type="ARBA" id="ARBA00022989"/>
    </source>
</evidence>
<evidence type="ECO:0000256" key="2">
    <source>
        <dbReference type="ARBA" id="ARBA00007577"/>
    </source>
</evidence>
<evidence type="ECO:0000256" key="9">
    <source>
        <dbReference type="ARBA" id="ARBA00022946"/>
    </source>
</evidence>
<accession>A0A210Q3D9</accession>
<dbReference type="GO" id="GO:0005743">
    <property type="term" value="C:mitochondrial inner membrane"/>
    <property type="evidence" value="ECO:0007669"/>
    <property type="project" value="UniProtKB-SubCell"/>
</dbReference>
<keyword evidence="13" id="KW-0496">Mitochondrion</keyword>
<keyword evidence="6" id="KW-0547">Nucleotide-binding</keyword>
<dbReference type="CDD" id="cd18574">
    <property type="entry name" value="ABC_6TM_ABCB8_like"/>
    <property type="match status" value="1"/>
</dbReference>
<dbReference type="SUPFAM" id="SSF90123">
    <property type="entry name" value="ABC transporter transmembrane region"/>
    <property type="match status" value="1"/>
</dbReference>
<feature type="transmembrane region" description="Helical" evidence="18">
    <location>
        <begin position="53"/>
        <end position="77"/>
    </location>
</feature>
<feature type="domain" description="ABC transmembrane type-1" evidence="20">
    <location>
        <begin position="59"/>
        <end position="345"/>
    </location>
</feature>
<keyword evidence="11 18" id="KW-1133">Transmembrane helix</keyword>
<evidence type="ECO:0000256" key="14">
    <source>
        <dbReference type="ARBA" id="ARBA00023136"/>
    </source>
</evidence>
<evidence type="ECO:0000256" key="13">
    <source>
        <dbReference type="ARBA" id="ARBA00023128"/>
    </source>
</evidence>
<dbReference type="Pfam" id="PF00664">
    <property type="entry name" value="ABC_membrane"/>
    <property type="match status" value="1"/>
</dbReference>
<dbReference type="OrthoDB" id="6500128at2759"/>
<dbReference type="PANTHER" id="PTHR43394">
    <property type="entry name" value="ATP-DEPENDENT PERMEASE MDL1, MITOCHONDRIAL"/>
    <property type="match status" value="1"/>
</dbReference>
<dbReference type="FunFam" id="3.40.50.300:FF:000403">
    <property type="entry name" value="ATP-binding cassette sub-family B member 8, mitochondrial"/>
    <property type="match status" value="1"/>
</dbReference>
<dbReference type="STRING" id="6573.A0A210Q3D9"/>
<feature type="domain" description="ABC transporter" evidence="19">
    <location>
        <begin position="380"/>
        <end position="617"/>
    </location>
</feature>
<dbReference type="PANTHER" id="PTHR43394:SF17">
    <property type="entry name" value="MITOCHONDRIAL POTASSIUM CHANNEL ATP-BINDING SUBUNIT"/>
    <property type="match status" value="1"/>
</dbReference>
<name>A0A210Q3D9_MIZYE</name>
<dbReference type="Gene3D" id="1.20.1560.10">
    <property type="entry name" value="ABC transporter type 1, transmembrane domain"/>
    <property type="match status" value="1"/>
</dbReference>
<evidence type="ECO:0000256" key="16">
    <source>
        <dbReference type="ARBA" id="ARBA00041416"/>
    </source>
</evidence>
<keyword evidence="4" id="KW-0633">Potassium transport</keyword>
<keyword evidence="8 21" id="KW-0067">ATP-binding</keyword>
<protein>
    <recommendedName>
        <fullName evidence="15">Mitochondrial potassium channel ATP-binding subunit</fullName>
    </recommendedName>
    <alternativeName>
        <fullName evidence="17">ATP-binding cassette sub-family B member 8, mitochondrial</fullName>
    </alternativeName>
    <alternativeName>
        <fullName evidence="16">Mitochondrial sulfonylurea-receptor</fullName>
    </alternativeName>
</protein>
<evidence type="ECO:0000256" key="17">
    <source>
        <dbReference type="ARBA" id="ARBA00042968"/>
    </source>
</evidence>
<keyword evidence="5 18" id="KW-0812">Transmembrane</keyword>
<feature type="transmembrane region" description="Helical" evidence="18">
    <location>
        <begin position="202"/>
        <end position="224"/>
    </location>
</feature>
<keyword evidence="7" id="KW-0999">Mitochondrion inner membrane</keyword>
<dbReference type="PROSITE" id="PS00211">
    <property type="entry name" value="ABC_TRANSPORTER_1"/>
    <property type="match status" value="1"/>
</dbReference>
<dbReference type="GO" id="GO:0016887">
    <property type="term" value="F:ATP hydrolysis activity"/>
    <property type="evidence" value="ECO:0007669"/>
    <property type="project" value="InterPro"/>
</dbReference>
<dbReference type="CDD" id="cd03249">
    <property type="entry name" value="ABC_MTABC3_MDL1_MDL2"/>
    <property type="match status" value="1"/>
</dbReference>
<dbReference type="Gene3D" id="3.40.50.300">
    <property type="entry name" value="P-loop containing nucleotide triphosphate hydrolases"/>
    <property type="match status" value="1"/>
</dbReference>
<evidence type="ECO:0000256" key="7">
    <source>
        <dbReference type="ARBA" id="ARBA00022792"/>
    </source>
</evidence>
<proteinExistence type="inferred from homology"/>
<dbReference type="Proteomes" id="UP000242188">
    <property type="component" value="Unassembled WGS sequence"/>
</dbReference>
<dbReference type="InterPro" id="IPR039421">
    <property type="entry name" value="Type_1_exporter"/>
</dbReference>
<dbReference type="PROSITE" id="PS50929">
    <property type="entry name" value="ABC_TM1F"/>
    <property type="match status" value="1"/>
</dbReference>
<dbReference type="SUPFAM" id="SSF52540">
    <property type="entry name" value="P-loop containing nucleoside triphosphate hydrolases"/>
    <property type="match status" value="1"/>
</dbReference>
<organism evidence="21 22">
    <name type="scientific">Mizuhopecten yessoensis</name>
    <name type="common">Japanese scallop</name>
    <name type="synonym">Patinopecten yessoensis</name>
    <dbReference type="NCBI Taxonomy" id="6573"/>
    <lineage>
        <taxon>Eukaryota</taxon>
        <taxon>Metazoa</taxon>
        <taxon>Spiralia</taxon>
        <taxon>Lophotrochozoa</taxon>
        <taxon>Mollusca</taxon>
        <taxon>Bivalvia</taxon>
        <taxon>Autobranchia</taxon>
        <taxon>Pteriomorphia</taxon>
        <taxon>Pectinida</taxon>
        <taxon>Pectinoidea</taxon>
        <taxon>Pectinidae</taxon>
        <taxon>Mizuhopecten</taxon>
    </lineage>
</organism>
<dbReference type="InterPro" id="IPR003593">
    <property type="entry name" value="AAA+_ATPase"/>
</dbReference>
<evidence type="ECO:0000256" key="6">
    <source>
        <dbReference type="ARBA" id="ARBA00022741"/>
    </source>
</evidence>
<evidence type="ECO:0000256" key="15">
    <source>
        <dbReference type="ARBA" id="ARBA00040439"/>
    </source>
</evidence>
<gene>
    <name evidence="21" type="ORF">KP79_PYT18787</name>
</gene>
<evidence type="ECO:0000259" key="20">
    <source>
        <dbReference type="PROSITE" id="PS50929"/>
    </source>
</evidence>
<dbReference type="InterPro" id="IPR003439">
    <property type="entry name" value="ABC_transporter-like_ATP-bd"/>
</dbReference>
<evidence type="ECO:0000256" key="12">
    <source>
        <dbReference type="ARBA" id="ARBA00023065"/>
    </source>
</evidence>
<reference evidence="21 22" key="1">
    <citation type="journal article" date="2017" name="Nat. Ecol. Evol.">
        <title>Scallop genome provides insights into evolution of bilaterian karyotype and development.</title>
        <authorList>
            <person name="Wang S."/>
            <person name="Zhang J."/>
            <person name="Jiao W."/>
            <person name="Li J."/>
            <person name="Xun X."/>
            <person name="Sun Y."/>
            <person name="Guo X."/>
            <person name="Huan P."/>
            <person name="Dong B."/>
            <person name="Zhang L."/>
            <person name="Hu X."/>
            <person name="Sun X."/>
            <person name="Wang J."/>
            <person name="Zhao C."/>
            <person name="Wang Y."/>
            <person name="Wang D."/>
            <person name="Huang X."/>
            <person name="Wang R."/>
            <person name="Lv J."/>
            <person name="Li Y."/>
            <person name="Zhang Z."/>
            <person name="Liu B."/>
            <person name="Lu W."/>
            <person name="Hui Y."/>
            <person name="Liang J."/>
            <person name="Zhou Z."/>
            <person name="Hou R."/>
            <person name="Li X."/>
            <person name="Liu Y."/>
            <person name="Li H."/>
            <person name="Ning X."/>
            <person name="Lin Y."/>
            <person name="Zhao L."/>
            <person name="Xing Q."/>
            <person name="Dou J."/>
            <person name="Li Y."/>
            <person name="Mao J."/>
            <person name="Guo H."/>
            <person name="Dou H."/>
            <person name="Li T."/>
            <person name="Mu C."/>
            <person name="Jiang W."/>
            <person name="Fu Q."/>
            <person name="Fu X."/>
            <person name="Miao Y."/>
            <person name="Liu J."/>
            <person name="Yu Q."/>
            <person name="Li R."/>
            <person name="Liao H."/>
            <person name="Li X."/>
            <person name="Kong Y."/>
            <person name="Jiang Z."/>
            <person name="Chourrout D."/>
            <person name="Li R."/>
            <person name="Bao Z."/>
        </authorList>
    </citation>
    <scope>NUCLEOTIDE SEQUENCE [LARGE SCALE GENOMIC DNA]</scope>
    <source>
        <strain evidence="21 22">PY_sf001</strain>
    </source>
</reference>
<dbReference type="InterPro" id="IPR017871">
    <property type="entry name" value="ABC_transporter-like_CS"/>
</dbReference>
<dbReference type="GO" id="GO:0090374">
    <property type="term" value="P:oligopeptide export from mitochondrion"/>
    <property type="evidence" value="ECO:0007669"/>
    <property type="project" value="TreeGrafter"/>
</dbReference>
<dbReference type="SMART" id="SM00382">
    <property type="entry name" value="AAA"/>
    <property type="match status" value="1"/>
</dbReference>
<comment type="subcellular location">
    <subcellularLocation>
        <location evidence="1">Mitochondrion inner membrane</location>
        <topology evidence="1">Multi-pass membrane protein</topology>
    </subcellularLocation>
</comment>
<evidence type="ECO:0000256" key="18">
    <source>
        <dbReference type="SAM" id="Phobius"/>
    </source>
</evidence>
<dbReference type="Pfam" id="PF00005">
    <property type="entry name" value="ABC_tran"/>
    <property type="match status" value="1"/>
</dbReference>
<dbReference type="PROSITE" id="PS50893">
    <property type="entry name" value="ABC_TRANSPORTER_2"/>
    <property type="match status" value="1"/>
</dbReference>
<dbReference type="InterPro" id="IPR027417">
    <property type="entry name" value="P-loop_NTPase"/>
</dbReference>
<keyword evidence="22" id="KW-1185">Reference proteome</keyword>
<evidence type="ECO:0000256" key="5">
    <source>
        <dbReference type="ARBA" id="ARBA00022692"/>
    </source>
</evidence>
<dbReference type="GO" id="GO:0005524">
    <property type="term" value="F:ATP binding"/>
    <property type="evidence" value="ECO:0007669"/>
    <property type="project" value="UniProtKB-KW"/>
</dbReference>
<evidence type="ECO:0000256" key="3">
    <source>
        <dbReference type="ARBA" id="ARBA00022448"/>
    </source>
</evidence>
<dbReference type="InterPro" id="IPR036640">
    <property type="entry name" value="ABC1_TM_sf"/>
</dbReference>
<dbReference type="GO" id="GO:0006813">
    <property type="term" value="P:potassium ion transport"/>
    <property type="evidence" value="ECO:0007669"/>
    <property type="project" value="UniProtKB-KW"/>
</dbReference>
<evidence type="ECO:0000256" key="8">
    <source>
        <dbReference type="ARBA" id="ARBA00022840"/>
    </source>
</evidence>
<dbReference type="GO" id="GO:0015421">
    <property type="term" value="F:ABC-type oligopeptide transporter activity"/>
    <property type="evidence" value="ECO:0007669"/>
    <property type="project" value="TreeGrafter"/>
</dbReference>
<keyword evidence="3" id="KW-0813">Transport</keyword>
<keyword evidence="12" id="KW-0406">Ion transport</keyword>
<keyword evidence="9" id="KW-0809">Transit peptide</keyword>
<comment type="caution">
    <text evidence="21">The sequence shown here is derived from an EMBL/GenBank/DDBJ whole genome shotgun (WGS) entry which is preliminary data.</text>
</comment>
<sequence>MAAPMLEVMPGTKAHCKAKNQKSRLVGSRNVDTSIEQPGFDWKAFFKLLRPDLLYLISAVVCAVAAAVVNIQIPLVLGEIVNILSSFTRDAARDFIQEVRQPAMKMIVYYALQSVLTCTYLSLLATVGENVAARMRTRLFDSLLRQDIEFFDKHKTGELVDRLTSDIQDFKSSFKLCISQGLKASTQAVGCVGSMFVISPKLTVAMVTILPAIVGVGTVMGSGLRSLSRSAQEQLSKSTALADEAIGNVRTVRAFAMEDKENELYSREVEMARRINIKLGLGIGSFQGLANFALNGIVLGTLFTGGWLMSKQEITAGNLMSFLVASQTIERSLAQMSLLFGNVVRGMSAGARVFEFINSVPSIPLKGGKKIAFHSLMGNVEFENVSFAYPTRSEQTVLNDFSLKIRSGAVVALVGLSGGGKSTVAVLLERFYDVQKGKITIDGYDLKDLDPTWLRGNAVGYINQEPVLFATSVMENIRYGMPEASDIEVIEAATLANAHDFISQFPEGYNTVLGERGVTVSGGQKQRIAIARALIKNPSILILDEATSALDAESERIVQEALDQVIKGRTTLVIAHRLSTIRDADVIAVVSGGKIVEMGDHTSLKKKKGLYWELIRQQEIEEEINEFQKYSHF</sequence>
<dbReference type="AlphaFoldDB" id="A0A210Q3D9"/>
<evidence type="ECO:0000259" key="19">
    <source>
        <dbReference type="PROSITE" id="PS50893"/>
    </source>
</evidence>
<dbReference type="InterPro" id="IPR011527">
    <property type="entry name" value="ABC1_TM_dom"/>
</dbReference>
<evidence type="ECO:0000313" key="22">
    <source>
        <dbReference type="Proteomes" id="UP000242188"/>
    </source>
</evidence>
<evidence type="ECO:0000256" key="4">
    <source>
        <dbReference type="ARBA" id="ARBA00022538"/>
    </source>
</evidence>
<dbReference type="FunFam" id="1.20.1560.10:FF:000016">
    <property type="entry name" value="ATP-binding cassette sub-family B member 8, mitochondrial"/>
    <property type="match status" value="1"/>
</dbReference>
<evidence type="ECO:0000256" key="1">
    <source>
        <dbReference type="ARBA" id="ARBA00004448"/>
    </source>
</evidence>
<feature type="transmembrane region" description="Helical" evidence="18">
    <location>
        <begin position="107"/>
        <end position="128"/>
    </location>
</feature>
<comment type="similarity">
    <text evidence="2">Belongs to the ABC transporter superfamily. ABCB family. Multidrug resistance exporter (TC 3.A.1.201) subfamily.</text>
</comment>